<dbReference type="PANTHER" id="PTHR32022">
    <property type="entry name" value="D-GLUTAMATE CYCLASE, MITOCHONDRIAL"/>
    <property type="match status" value="1"/>
</dbReference>
<evidence type="ECO:0000313" key="3">
    <source>
        <dbReference type="Proteomes" id="UP001284601"/>
    </source>
</evidence>
<dbReference type="Gene3D" id="3.90.1640.20">
    <property type="entry name" value="TON_0340"/>
    <property type="match status" value="1"/>
</dbReference>
<comment type="caution">
    <text evidence="2">The sequence shown here is derived from an EMBL/GenBank/DDBJ whole genome shotgun (WGS) entry which is preliminary data.</text>
</comment>
<dbReference type="PANTHER" id="PTHR32022:SF10">
    <property type="entry name" value="D-GLUTAMATE CYCLASE, MITOCHONDRIAL"/>
    <property type="match status" value="1"/>
</dbReference>
<name>A0ABU4HPT3_9ACTN</name>
<keyword evidence="3" id="KW-1185">Reference proteome</keyword>
<gene>
    <name evidence="2" type="ORF">R7226_10215</name>
</gene>
<dbReference type="EMBL" id="JAWSTH010000021">
    <property type="protein sequence ID" value="MDW5594712.1"/>
    <property type="molecule type" value="Genomic_DNA"/>
</dbReference>
<dbReference type="Pfam" id="PF14336">
    <property type="entry name" value="GLUCM-like_C"/>
    <property type="match status" value="1"/>
</dbReference>
<evidence type="ECO:0000259" key="1">
    <source>
        <dbReference type="Pfam" id="PF14336"/>
    </source>
</evidence>
<sequence>MPSSPAVAEQISRLELVVQREAGRSIGPLAAAARGGLLAAAAAIAGDPASHVAFVTGCFVPRATPPACETDGPVGAALAAASLGLAGVPARLVTDSRCAAVVRAAAEEAGAAAEEAGAAAAFAGAAPPVHVGDEPGTLARELSAAGVTHVVFVERLGPGADGVVRNMHGDDVTAVTPPLHALAAAGPWVTTGIGDGGNEVGMGALAPRLVAATVAHGERIRCAVACDHLIVAGISNWGALALALAVGLLRGAAASVAAVLSPAAHDAVLTAAVGAGAVDGVLGEPSATVDGLAPAQQRQQLEALSACV</sequence>
<dbReference type="RefSeq" id="WP_318597013.1">
    <property type="nucleotide sequence ID" value="NZ_JAWSTH010000021.1"/>
</dbReference>
<feature type="domain" description="D-glutamate cyclase-like C-terminal" evidence="1">
    <location>
        <begin position="16"/>
        <end position="304"/>
    </location>
</feature>
<reference evidence="3" key="1">
    <citation type="submission" date="2023-07" db="EMBL/GenBank/DDBJ databases">
        <title>Conexibacter stalactiti sp. nov., isolated from stalactites in a lava cave and emended description of the genus Conexibacter.</title>
        <authorList>
            <person name="Lee S.D."/>
        </authorList>
    </citation>
    <scope>NUCLEOTIDE SEQUENCE [LARGE SCALE GENOMIC DNA]</scope>
    <source>
        <strain evidence="3">KCTC 39840</strain>
    </source>
</reference>
<evidence type="ECO:0000313" key="2">
    <source>
        <dbReference type="EMBL" id="MDW5594712.1"/>
    </source>
</evidence>
<dbReference type="InterPro" id="IPR025504">
    <property type="entry name" value="GLUCM_C"/>
</dbReference>
<proteinExistence type="predicted"/>
<organism evidence="2 3">
    <name type="scientific">Conexibacter stalactiti</name>
    <dbReference type="NCBI Taxonomy" id="1940611"/>
    <lineage>
        <taxon>Bacteria</taxon>
        <taxon>Bacillati</taxon>
        <taxon>Actinomycetota</taxon>
        <taxon>Thermoleophilia</taxon>
        <taxon>Solirubrobacterales</taxon>
        <taxon>Conexibacteraceae</taxon>
        <taxon>Conexibacter</taxon>
    </lineage>
</organism>
<accession>A0ABU4HPT3</accession>
<dbReference type="Proteomes" id="UP001284601">
    <property type="component" value="Unassembled WGS sequence"/>
</dbReference>
<protein>
    <submittedName>
        <fullName evidence="2">DUF4392 domain-containing protein</fullName>
    </submittedName>
</protein>